<proteinExistence type="predicted"/>
<dbReference type="Proteomes" id="UP000807353">
    <property type="component" value="Unassembled WGS sequence"/>
</dbReference>
<reference evidence="2" key="1">
    <citation type="submission" date="2020-11" db="EMBL/GenBank/DDBJ databases">
        <authorList>
            <consortium name="DOE Joint Genome Institute"/>
            <person name="Ahrendt S."/>
            <person name="Riley R."/>
            <person name="Andreopoulos W."/>
            <person name="Labutti K."/>
            <person name="Pangilinan J."/>
            <person name="Ruiz-Duenas F.J."/>
            <person name="Barrasa J.M."/>
            <person name="Sanchez-Garcia M."/>
            <person name="Camarero S."/>
            <person name="Miyauchi S."/>
            <person name="Serrano A."/>
            <person name="Linde D."/>
            <person name="Babiker R."/>
            <person name="Drula E."/>
            <person name="Ayuso-Fernandez I."/>
            <person name="Pacheco R."/>
            <person name="Padilla G."/>
            <person name="Ferreira P."/>
            <person name="Barriuso J."/>
            <person name="Kellner H."/>
            <person name="Castanera R."/>
            <person name="Alfaro M."/>
            <person name="Ramirez L."/>
            <person name="Pisabarro A.G."/>
            <person name="Kuo A."/>
            <person name="Tritt A."/>
            <person name="Lipzen A."/>
            <person name="He G."/>
            <person name="Yan M."/>
            <person name="Ng V."/>
            <person name="Cullen D."/>
            <person name="Martin F."/>
            <person name="Rosso M.-N."/>
            <person name="Henrissat B."/>
            <person name="Hibbett D."/>
            <person name="Martinez A.T."/>
            <person name="Grigoriev I.V."/>
        </authorList>
    </citation>
    <scope>NUCLEOTIDE SEQUENCE</scope>
    <source>
        <strain evidence="2">CBS 247.69</strain>
    </source>
</reference>
<evidence type="ECO:0000313" key="3">
    <source>
        <dbReference type="Proteomes" id="UP000807353"/>
    </source>
</evidence>
<feature type="compositionally biased region" description="Basic and acidic residues" evidence="1">
    <location>
        <begin position="375"/>
        <end position="387"/>
    </location>
</feature>
<keyword evidence="3" id="KW-1185">Reference proteome</keyword>
<comment type="caution">
    <text evidence="2">The sequence shown here is derived from an EMBL/GenBank/DDBJ whole genome shotgun (WGS) entry which is preliminary data.</text>
</comment>
<sequence>MNTAAQPSNVLPTLIAPPSRPSGHPVPTTRSIVMNYTRSAAFLTPSYNDFHRMSDTCADPSSSSLPTLLTVSAVLLAVDATVHVYRWRSREKEPVVNRPTHKPLTQFVTQAEKILADFQDLEKTLQCEREQSQRSEAPAAPRPELHIITGNTQPEHAMLATKESKKARTSAAFTAFCDRLLLMNKIWEQEKKMKALRTQLESKTKAKNDTAFKTFCDQLLLQNRIWKLEREVETLIVDGEKMKRSRVSAITRAAKQMVLDVQKERMIDEFVKDLIEEVGASKEEVKKLKAEHEREVAEINGDWMKDYRKITKELDALKLAQEARLVEQEVANHMEQSLYDNLQEGKKQVEVLEEKVSAYEKGNHTSYDDDTLVENDDRKNESFHNNDDEPTDVELDTISELSTSSTCVSVEHFGSNPRTIGRARRVSLGGKPSSSKVPSGTASERSLLFQPSLSSTPSKASRYSLRPLIFDNPPGAPETNTSIAAETRSCNHSGRPRAVRNRTTSLVVRPIPALRSSSSTSFLKSGEGSGTPLKKRAPWRV</sequence>
<dbReference type="AlphaFoldDB" id="A0A9P6CPD5"/>
<feature type="region of interest" description="Disordered" evidence="1">
    <location>
        <begin position="517"/>
        <end position="541"/>
    </location>
</feature>
<feature type="compositionally biased region" description="Low complexity" evidence="1">
    <location>
        <begin position="517"/>
        <end position="526"/>
    </location>
</feature>
<evidence type="ECO:0000313" key="2">
    <source>
        <dbReference type="EMBL" id="KAF9467558.1"/>
    </source>
</evidence>
<feature type="region of interest" description="Disordered" evidence="1">
    <location>
        <begin position="1"/>
        <end position="27"/>
    </location>
</feature>
<evidence type="ECO:0000256" key="1">
    <source>
        <dbReference type="SAM" id="MobiDB-lite"/>
    </source>
</evidence>
<dbReference type="EMBL" id="MU150236">
    <property type="protein sequence ID" value="KAF9467558.1"/>
    <property type="molecule type" value="Genomic_DNA"/>
</dbReference>
<feature type="compositionally biased region" description="Low complexity" evidence="1">
    <location>
        <begin position="426"/>
        <end position="439"/>
    </location>
</feature>
<organism evidence="2 3">
    <name type="scientific">Collybia nuda</name>
    <dbReference type="NCBI Taxonomy" id="64659"/>
    <lineage>
        <taxon>Eukaryota</taxon>
        <taxon>Fungi</taxon>
        <taxon>Dikarya</taxon>
        <taxon>Basidiomycota</taxon>
        <taxon>Agaricomycotina</taxon>
        <taxon>Agaricomycetes</taxon>
        <taxon>Agaricomycetidae</taxon>
        <taxon>Agaricales</taxon>
        <taxon>Tricholomatineae</taxon>
        <taxon>Clitocybaceae</taxon>
        <taxon>Collybia</taxon>
    </lineage>
</organism>
<feature type="region of interest" description="Disordered" evidence="1">
    <location>
        <begin position="412"/>
        <end position="460"/>
    </location>
</feature>
<feature type="region of interest" description="Disordered" evidence="1">
    <location>
        <begin position="360"/>
        <end position="393"/>
    </location>
</feature>
<dbReference type="OrthoDB" id="3008788at2759"/>
<gene>
    <name evidence="2" type="ORF">BDZ94DRAFT_1248411</name>
</gene>
<feature type="compositionally biased region" description="Polar residues" evidence="1">
    <location>
        <begin position="440"/>
        <end position="460"/>
    </location>
</feature>
<accession>A0A9P6CPD5</accession>
<feature type="compositionally biased region" description="Polar residues" evidence="1">
    <location>
        <begin position="1"/>
        <end position="11"/>
    </location>
</feature>
<name>A0A9P6CPD5_9AGAR</name>
<protein>
    <submittedName>
        <fullName evidence="2">Uncharacterized protein</fullName>
    </submittedName>
</protein>